<comment type="caution">
    <text evidence="1">The sequence shown here is derived from an EMBL/GenBank/DDBJ whole genome shotgun (WGS) entry which is preliminary data.</text>
</comment>
<evidence type="ECO:0000313" key="2">
    <source>
        <dbReference type="Proteomes" id="UP000824782"/>
    </source>
</evidence>
<accession>A0AAV7CFE8</accession>
<name>A0AAV7CFE8_ENGPU</name>
<gene>
    <name evidence="1" type="ORF">GDO81_008544</name>
</gene>
<protein>
    <submittedName>
        <fullName evidence="1">Uncharacterized protein</fullName>
    </submittedName>
</protein>
<reference evidence="1" key="1">
    <citation type="thesis" date="2020" institute="ProQuest LLC" country="789 East Eisenhower Parkway, Ann Arbor, MI, USA">
        <title>Comparative Genomics and Chromosome Evolution.</title>
        <authorList>
            <person name="Mudd A.B."/>
        </authorList>
    </citation>
    <scope>NUCLEOTIDE SEQUENCE</scope>
    <source>
        <strain evidence="1">237g6f4</strain>
        <tissue evidence="1">Blood</tissue>
    </source>
</reference>
<dbReference type="Proteomes" id="UP000824782">
    <property type="component" value="Unassembled WGS sequence"/>
</dbReference>
<evidence type="ECO:0000313" key="1">
    <source>
        <dbReference type="EMBL" id="KAG8583782.1"/>
    </source>
</evidence>
<dbReference type="AlphaFoldDB" id="A0AAV7CFE8"/>
<keyword evidence="2" id="KW-1185">Reference proteome</keyword>
<dbReference type="EMBL" id="WNYA01000003">
    <property type="protein sequence ID" value="KAG8583782.1"/>
    <property type="molecule type" value="Genomic_DNA"/>
</dbReference>
<proteinExistence type="predicted"/>
<organism evidence="1 2">
    <name type="scientific">Engystomops pustulosus</name>
    <name type="common">Tungara frog</name>
    <name type="synonym">Physalaemus pustulosus</name>
    <dbReference type="NCBI Taxonomy" id="76066"/>
    <lineage>
        <taxon>Eukaryota</taxon>
        <taxon>Metazoa</taxon>
        <taxon>Chordata</taxon>
        <taxon>Craniata</taxon>
        <taxon>Vertebrata</taxon>
        <taxon>Euteleostomi</taxon>
        <taxon>Amphibia</taxon>
        <taxon>Batrachia</taxon>
        <taxon>Anura</taxon>
        <taxon>Neobatrachia</taxon>
        <taxon>Hyloidea</taxon>
        <taxon>Leptodactylidae</taxon>
        <taxon>Leiuperinae</taxon>
        <taxon>Engystomops</taxon>
    </lineage>
</organism>
<sequence>MSVAIEDCCCLQLAHGLPGQYGKREFNFITYSLYASSLNHEISPQTIAHAKISLLNPSSTMEGSDNEVDASENAALENTKEMHKSKTAPIPEMQDVLCNDLINNIGDVDVEQRCELWMV</sequence>